<keyword evidence="1" id="KW-1133">Transmembrane helix</keyword>
<dbReference type="RefSeq" id="WP_071546985.1">
    <property type="nucleotide sequence ID" value="NZ_LKAQ01000004.1"/>
</dbReference>
<comment type="caution">
    <text evidence="2">The sequence shown here is derived from an EMBL/GenBank/DDBJ whole genome shotgun (WGS) entry which is preliminary data.</text>
</comment>
<keyword evidence="3" id="KW-1185">Reference proteome</keyword>
<feature type="transmembrane region" description="Helical" evidence="1">
    <location>
        <begin position="282"/>
        <end position="305"/>
    </location>
</feature>
<feature type="transmembrane region" description="Helical" evidence="1">
    <location>
        <begin position="56"/>
        <end position="75"/>
    </location>
</feature>
<feature type="transmembrane region" description="Helical" evidence="1">
    <location>
        <begin position="175"/>
        <end position="195"/>
    </location>
</feature>
<feature type="transmembrane region" description="Helical" evidence="1">
    <location>
        <begin position="12"/>
        <end position="35"/>
    </location>
</feature>
<feature type="transmembrane region" description="Helical" evidence="1">
    <location>
        <begin position="127"/>
        <end position="155"/>
    </location>
</feature>
<evidence type="ECO:0000313" key="2">
    <source>
        <dbReference type="EMBL" id="OIQ51506.1"/>
    </source>
</evidence>
<proteinExistence type="predicted"/>
<dbReference type="Proteomes" id="UP000181901">
    <property type="component" value="Unassembled WGS sequence"/>
</dbReference>
<sequence length="308" mass="33342">MSTQETLTLIAYMLAPAFFSLLGMAALGSPAIAVLGEISAKTRQKVFFDKYGQQTAAMGLILTVALILIGGASFGLAMVKFPKLFQAYFTPGSPFFQGMLAFGVFLVAGLLYFTTWKKLRSAKAAHIALGLVATFGALIGLAVIIPAKLLFNFSLNGSTGDALTNTAILAQPMSAMYALLVLSAAAALSLGYLVLRRKKDDFGRDYYGFALRMAARWALLPMIGFLGCQGWLYSRLPADIQTLILGTPLAFVWTALVCIGAVCCFIWLFLSRSESPMRFKGLAVLTIALFWVMHALNVTLFVNFMTML</sequence>
<organism evidence="2 3">
    <name type="scientific">Pseudodesulfovibrio hydrargyri</name>
    <dbReference type="NCBI Taxonomy" id="2125990"/>
    <lineage>
        <taxon>Bacteria</taxon>
        <taxon>Pseudomonadati</taxon>
        <taxon>Thermodesulfobacteriota</taxon>
        <taxon>Desulfovibrionia</taxon>
        <taxon>Desulfovibrionales</taxon>
        <taxon>Desulfovibrionaceae</taxon>
    </lineage>
</organism>
<keyword evidence="1" id="KW-0812">Transmembrane</keyword>
<evidence type="ECO:0000256" key="1">
    <source>
        <dbReference type="SAM" id="Phobius"/>
    </source>
</evidence>
<gene>
    <name evidence="2" type="ORF">BerOc1_03460</name>
</gene>
<evidence type="ECO:0000313" key="3">
    <source>
        <dbReference type="Proteomes" id="UP000181901"/>
    </source>
</evidence>
<dbReference type="EMBL" id="LKAQ01000004">
    <property type="protein sequence ID" value="OIQ51506.1"/>
    <property type="molecule type" value="Genomic_DNA"/>
</dbReference>
<accession>A0A1J5MZT3</accession>
<keyword evidence="1" id="KW-0472">Membrane</keyword>
<dbReference type="AlphaFoldDB" id="A0A1J5MZT3"/>
<feature type="transmembrane region" description="Helical" evidence="1">
    <location>
        <begin position="245"/>
        <end position="270"/>
    </location>
</feature>
<name>A0A1J5MZT3_9BACT</name>
<dbReference type="OrthoDB" id="5471546at2"/>
<feature type="transmembrane region" description="Helical" evidence="1">
    <location>
        <begin position="215"/>
        <end position="233"/>
    </location>
</feature>
<protein>
    <submittedName>
        <fullName evidence="2">Uncharacterized protein</fullName>
    </submittedName>
</protein>
<reference evidence="2 3" key="1">
    <citation type="submission" date="2015-09" db="EMBL/GenBank/DDBJ databases">
        <title>Genome of Desulfovibrio dechloracetivorans BerOc1, a mercury methylating strain isolated from highly hydrocarbons and metals contaminated coastal sediments.</title>
        <authorList>
            <person name="Goni Urriza M."/>
            <person name="Gassie C."/>
            <person name="Bouchez O."/>
            <person name="Klopp C."/>
            <person name="Ranchou-Peyruse A."/>
            <person name="Remy G."/>
        </authorList>
    </citation>
    <scope>NUCLEOTIDE SEQUENCE [LARGE SCALE GENOMIC DNA]</scope>
    <source>
        <strain evidence="2 3">BerOc1</strain>
    </source>
</reference>
<feature type="transmembrane region" description="Helical" evidence="1">
    <location>
        <begin position="95"/>
        <end position="115"/>
    </location>
</feature>